<dbReference type="Proteomes" id="UP000724584">
    <property type="component" value="Unassembled WGS sequence"/>
</dbReference>
<protein>
    <submittedName>
        <fullName evidence="1">Tyrosinase-like protein</fullName>
    </submittedName>
</protein>
<keyword evidence="2" id="KW-1185">Reference proteome</keyword>
<comment type="caution">
    <text evidence="1">The sequence shown here is derived from an EMBL/GenBank/DDBJ whole genome shotgun (WGS) entry which is preliminary data.</text>
</comment>
<accession>A0ACB7NW31</accession>
<sequence>MGGSPGGESGGSDFYEKASNKAASSSTTTAIQPAATQFAEAQSAETEPPPSDSCTDNVRIEWNNLSDGHKLSYVQAVKCLMDAPPLGVWDEARNIWDEMTWIHDQLSERIHGLDTFLPWHRYYLHLLRTLLAEQCAYTGPMPWWRETKYTGNFAGSGIFEPEYFGALPPLTDRGEGTCITDGAFANTTILISPGGPSCLARGEDKQTTGEATVATLDLCHGGPNTEYTQHRRCVEQTIHATTHEGLGPTMWLLSTSPGDPIFFMHHGFVDWQWKRWQNVDSARWTEISGCAEYTGDGSACIPMTRDTVLTSMGMIPDMTVGDVLDTENNIMCYTYDEF</sequence>
<dbReference type="EMBL" id="JAGIZQ010000006">
    <property type="protein sequence ID" value="KAH6622621.1"/>
    <property type="molecule type" value="Genomic_DNA"/>
</dbReference>
<name>A0ACB7NW31_9PEZI</name>
<evidence type="ECO:0000313" key="2">
    <source>
        <dbReference type="Proteomes" id="UP000724584"/>
    </source>
</evidence>
<proteinExistence type="predicted"/>
<gene>
    <name evidence="1" type="ORF">F5144DRAFT_497604</name>
</gene>
<evidence type="ECO:0000313" key="1">
    <source>
        <dbReference type="EMBL" id="KAH6622621.1"/>
    </source>
</evidence>
<organism evidence="1 2">
    <name type="scientific">Chaetomium tenue</name>
    <dbReference type="NCBI Taxonomy" id="1854479"/>
    <lineage>
        <taxon>Eukaryota</taxon>
        <taxon>Fungi</taxon>
        <taxon>Dikarya</taxon>
        <taxon>Ascomycota</taxon>
        <taxon>Pezizomycotina</taxon>
        <taxon>Sordariomycetes</taxon>
        <taxon>Sordariomycetidae</taxon>
        <taxon>Sordariales</taxon>
        <taxon>Chaetomiaceae</taxon>
        <taxon>Chaetomium</taxon>
    </lineage>
</organism>
<reference evidence="1 2" key="1">
    <citation type="journal article" date="2021" name="Nat. Commun.">
        <title>Genetic determinants of endophytism in the Arabidopsis root mycobiome.</title>
        <authorList>
            <person name="Mesny F."/>
            <person name="Miyauchi S."/>
            <person name="Thiergart T."/>
            <person name="Pickel B."/>
            <person name="Atanasova L."/>
            <person name="Karlsson M."/>
            <person name="Huettel B."/>
            <person name="Barry K.W."/>
            <person name="Haridas S."/>
            <person name="Chen C."/>
            <person name="Bauer D."/>
            <person name="Andreopoulos W."/>
            <person name="Pangilinan J."/>
            <person name="LaButti K."/>
            <person name="Riley R."/>
            <person name="Lipzen A."/>
            <person name="Clum A."/>
            <person name="Drula E."/>
            <person name="Henrissat B."/>
            <person name="Kohler A."/>
            <person name="Grigoriev I.V."/>
            <person name="Martin F.M."/>
            <person name="Hacquard S."/>
        </authorList>
    </citation>
    <scope>NUCLEOTIDE SEQUENCE [LARGE SCALE GENOMIC DNA]</scope>
    <source>
        <strain evidence="1 2">MPI-SDFR-AT-0079</strain>
    </source>
</reference>